<evidence type="ECO:0000256" key="3">
    <source>
        <dbReference type="ARBA" id="ARBA00022741"/>
    </source>
</evidence>
<keyword evidence="6" id="KW-0902">Two-component regulatory system</keyword>
<dbReference type="InterPro" id="IPR036890">
    <property type="entry name" value="HATPase_C_sf"/>
</dbReference>
<dbReference type="EMBL" id="LNQE01000549">
    <property type="protein sequence ID" value="KUG26041.1"/>
    <property type="molecule type" value="Genomic_DNA"/>
</dbReference>
<dbReference type="GO" id="GO:0005524">
    <property type="term" value="F:ATP binding"/>
    <property type="evidence" value="ECO:0007669"/>
    <property type="project" value="UniProtKB-KW"/>
</dbReference>
<comment type="caution">
    <text evidence="8">The sequence shown here is derived from an EMBL/GenBank/DDBJ whole genome shotgun (WGS) entry which is preliminary data.</text>
</comment>
<sequence>MDPFYTTKRDSGGTGLGLSISYNIIKNHNGDLSLHSKPGKGTVALITLPIN</sequence>
<protein>
    <submittedName>
        <fullName evidence="8">Putative two-component sensor</fullName>
    </submittedName>
</protein>
<dbReference type="SUPFAM" id="SSF55874">
    <property type="entry name" value="ATPase domain of HSP90 chaperone/DNA topoisomerase II/histidine kinase"/>
    <property type="match status" value="1"/>
</dbReference>
<dbReference type="InterPro" id="IPR003594">
    <property type="entry name" value="HATPase_dom"/>
</dbReference>
<keyword evidence="3" id="KW-0547">Nucleotide-binding</keyword>
<keyword evidence="4" id="KW-0418">Kinase</keyword>
<dbReference type="InterPro" id="IPR005467">
    <property type="entry name" value="His_kinase_dom"/>
</dbReference>
<name>A0A0W8FZ40_9ZZZZ</name>
<dbReference type="GO" id="GO:0016301">
    <property type="term" value="F:kinase activity"/>
    <property type="evidence" value="ECO:0007669"/>
    <property type="project" value="UniProtKB-KW"/>
</dbReference>
<keyword evidence="5" id="KW-0067">ATP-binding</keyword>
<dbReference type="AlphaFoldDB" id="A0A0W8FZ40"/>
<feature type="domain" description="Histidine kinase" evidence="7">
    <location>
        <begin position="1"/>
        <end position="51"/>
    </location>
</feature>
<gene>
    <name evidence="8" type="ORF">ASZ90_004130</name>
</gene>
<dbReference type="PRINTS" id="PR00344">
    <property type="entry name" value="BCTRLSENSOR"/>
</dbReference>
<evidence type="ECO:0000256" key="6">
    <source>
        <dbReference type="ARBA" id="ARBA00023012"/>
    </source>
</evidence>
<evidence type="ECO:0000256" key="2">
    <source>
        <dbReference type="ARBA" id="ARBA00022679"/>
    </source>
</evidence>
<dbReference type="InterPro" id="IPR004358">
    <property type="entry name" value="Sig_transdc_His_kin-like_C"/>
</dbReference>
<dbReference type="Gene3D" id="3.30.565.10">
    <property type="entry name" value="Histidine kinase-like ATPase, C-terminal domain"/>
    <property type="match status" value="1"/>
</dbReference>
<evidence type="ECO:0000256" key="5">
    <source>
        <dbReference type="ARBA" id="ARBA00022840"/>
    </source>
</evidence>
<evidence type="ECO:0000256" key="1">
    <source>
        <dbReference type="ARBA" id="ARBA00022553"/>
    </source>
</evidence>
<keyword evidence="2" id="KW-0808">Transferase</keyword>
<proteinExistence type="predicted"/>
<dbReference type="PANTHER" id="PTHR43065">
    <property type="entry name" value="SENSOR HISTIDINE KINASE"/>
    <property type="match status" value="1"/>
</dbReference>
<accession>A0A0W8FZ40</accession>
<evidence type="ECO:0000259" key="7">
    <source>
        <dbReference type="PROSITE" id="PS50109"/>
    </source>
</evidence>
<evidence type="ECO:0000313" key="8">
    <source>
        <dbReference type="EMBL" id="KUG26041.1"/>
    </source>
</evidence>
<dbReference type="PROSITE" id="PS50109">
    <property type="entry name" value="HIS_KIN"/>
    <property type="match status" value="1"/>
</dbReference>
<dbReference type="PANTHER" id="PTHR43065:SF10">
    <property type="entry name" value="PEROXIDE STRESS-ACTIVATED HISTIDINE KINASE MAK3"/>
    <property type="match status" value="1"/>
</dbReference>
<reference evidence="8" key="1">
    <citation type="journal article" date="2015" name="Proc. Natl. Acad. Sci. U.S.A.">
        <title>Networks of energetic and metabolic interactions define dynamics in microbial communities.</title>
        <authorList>
            <person name="Embree M."/>
            <person name="Liu J.K."/>
            <person name="Al-Bassam M.M."/>
            <person name="Zengler K."/>
        </authorList>
    </citation>
    <scope>NUCLEOTIDE SEQUENCE</scope>
</reference>
<dbReference type="Pfam" id="PF02518">
    <property type="entry name" value="HATPase_c"/>
    <property type="match status" value="1"/>
</dbReference>
<keyword evidence="1" id="KW-0597">Phosphoprotein</keyword>
<dbReference type="GO" id="GO:0000160">
    <property type="term" value="P:phosphorelay signal transduction system"/>
    <property type="evidence" value="ECO:0007669"/>
    <property type="project" value="UniProtKB-KW"/>
</dbReference>
<organism evidence="8">
    <name type="scientific">hydrocarbon metagenome</name>
    <dbReference type="NCBI Taxonomy" id="938273"/>
    <lineage>
        <taxon>unclassified sequences</taxon>
        <taxon>metagenomes</taxon>
        <taxon>ecological metagenomes</taxon>
    </lineage>
</organism>
<evidence type="ECO:0000256" key="4">
    <source>
        <dbReference type="ARBA" id="ARBA00022777"/>
    </source>
</evidence>